<dbReference type="eggNOG" id="ENOG5032WE6">
    <property type="taxonomic scope" value="Bacteria"/>
</dbReference>
<protein>
    <recommendedName>
        <fullName evidence="1">Thoeris protein ThsB TIR-like domain-containing protein</fullName>
    </recommendedName>
</protein>
<feature type="domain" description="Thoeris protein ThsB TIR-like" evidence="1">
    <location>
        <begin position="18"/>
        <end position="106"/>
    </location>
</feature>
<gene>
    <name evidence="2" type="ORF">BACCOP_03208</name>
</gene>
<dbReference type="Proteomes" id="UP000003146">
    <property type="component" value="Unassembled WGS sequence"/>
</dbReference>
<reference evidence="2 3" key="1">
    <citation type="submission" date="2008-04" db="EMBL/GenBank/DDBJ databases">
        <title>Draft genome sequence of Bacteroides coprocola (DSM 17136).</title>
        <authorList>
            <person name="Sudarsanam P."/>
            <person name="Ley R."/>
            <person name="Guruge J."/>
            <person name="Turnbaugh P.J."/>
            <person name="Mahowald M."/>
            <person name="Liep D."/>
            <person name="Gordon J."/>
        </authorList>
    </citation>
    <scope>NUCLEOTIDE SEQUENCE [LARGE SCALE GENOMIC DNA]</scope>
    <source>
        <strain evidence="2 3">DSM 17136</strain>
    </source>
</reference>
<sequence length="133" mass="15612">MYLCIQTNQKFHFMKTIFIAFAIEDERMRDFLKGQSLLTNSPFEYVDMSVKQAYDTDWKNKVRTRIRRSDGVIILVSKNSLTSSGQKWEIQCAKEEGKKILGIWAYSDDRTNIVGVLTKTWTWDNIKNFINSL</sequence>
<accession>B3JMQ4</accession>
<dbReference type="STRING" id="470145.BACCOP_03208"/>
<dbReference type="SUPFAM" id="SSF52206">
    <property type="entry name" value="Hypothetical protein MTH538"/>
    <property type="match status" value="1"/>
</dbReference>
<dbReference type="InterPro" id="IPR036490">
    <property type="entry name" value="ThsB_TIR-like_sf"/>
</dbReference>
<evidence type="ECO:0000313" key="2">
    <source>
        <dbReference type="EMBL" id="EDU99664.1"/>
    </source>
</evidence>
<reference evidence="2 3" key="2">
    <citation type="submission" date="2008-04" db="EMBL/GenBank/DDBJ databases">
        <authorList>
            <person name="Fulton L."/>
            <person name="Clifton S."/>
            <person name="Fulton B."/>
            <person name="Xu J."/>
            <person name="Minx P."/>
            <person name="Pepin K.H."/>
            <person name="Johnson M."/>
            <person name="Thiruvilangam P."/>
            <person name="Bhonagiri V."/>
            <person name="Nash W.E."/>
            <person name="Mardis E.R."/>
            <person name="Wilson R.K."/>
        </authorList>
    </citation>
    <scope>NUCLEOTIDE SEQUENCE [LARGE SCALE GENOMIC DNA]</scope>
    <source>
        <strain evidence="2 3">DSM 17136</strain>
    </source>
</reference>
<organism evidence="2 3">
    <name type="scientific">Phocaeicola coprocola DSM 17136</name>
    <dbReference type="NCBI Taxonomy" id="470145"/>
    <lineage>
        <taxon>Bacteria</taxon>
        <taxon>Pseudomonadati</taxon>
        <taxon>Bacteroidota</taxon>
        <taxon>Bacteroidia</taxon>
        <taxon>Bacteroidales</taxon>
        <taxon>Bacteroidaceae</taxon>
        <taxon>Phocaeicola</taxon>
    </lineage>
</organism>
<dbReference type="HOGENOM" id="CLU_135040_0_0_10"/>
<proteinExistence type="predicted"/>
<evidence type="ECO:0000313" key="3">
    <source>
        <dbReference type="Proteomes" id="UP000003146"/>
    </source>
</evidence>
<dbReference type="AlphaFoldDB" id="B3JMQ4"/>
<dbReference type="InterPro" id="IPR015032">
    <property type="entry name" value="ThsB__TIR-like_domain"/>
</dbReference>
<name>B3JMQ4_9BACT</name>
<dbReference type="EMBL" id="ABIY02000115">
    <property type="protein sequence ID" value="EDU99664.1"/>
    <property type="molecule type" value="Genomic_DNA"/>
</dbReference>
<comment type="caution">
    <text evidence="2">The sequence shown here is derived from an EMBL/GenBank/DDBJ whole genome shotgun (WGS) entry which is preliminary data.</text>
</comment>
<dbReference type="Gene3D" id="3.40.50.9200">
    <property type="entry name" value="Hypothetical protein MTH538"/>
    <property type="match status" value="1"/>
</dbReference>
<evidence type="ECO:0000259" key="1">
    <source>
        <dbReference type="Pfam" id="PF08937"/>
    </source>
</evidence>
<dbReference type="Pfam" id="PF08937">
    <property type="entry name" value="ThsB_TIR"/>
    <property type="match status" value="1"/>
</dbReference>